<dbReference type="EMBL" id="JAMTCO010000012">
    <property type="protein sequence ID" value="MCP2272482.1"/>
    <property type="molecule type" value="Genomic_DNA"/>
</dbReference>
<sequence length="186" mass="19945">MACCRAVNPLECAAARFPHGIRAPGWPRPVPCVVVPHDAIPPSPSPGGPWDDRSTGDHSGALPPDPFAGDPDDPAKALLDDAADDEAGPPMSEQEREELLADLSDLAVYQALLEPRGVRGIVVDCGECQEPHYHDWALLAASLEQLLNDGKMRPHEPAFDPDPSSYVSWEYCRGYADGVTASENAL</sequence>
<reference evidence="2 3" key="1">
    <citation type="submission" date="2022-06" db="EMBL/GenBank/DDBJ databases">
        <title>Genomic Encyclopedia of Archaeal and Bacterial Type Strains, Phase II (KMG-II): from individual species to whole genera.</title>
        <authorList>
            <person name="Goeker M."/>
        </authorList>
    </citation>
    <scope>NUCLEOTIDE SEQUENCE [LARGE SCALE GENOMIC DNA]</scope>
    <source>
        <strain evidence="2 3">DSM 44255</strain>
    </source>
</reference>
<evidence type="ECO:0008006" key="4">
    <source>
        <dbReference type="Google" id="ProtNLM"/>
    </source>
</evidence>
<dbReference type="Proteomes" id="UP001205185">
    <property type="component" value="Unassembled WGS sequence"/>
</dbReference>
<accession>A0ABT1IIJ5</accession>
<keyword evidence="3" id="KW-1185">Reference proteome</keyword>
<gene>
    <name evidence="2" type="ORF">LV75_005008</name>
</gene>
<proteinExistence type="predicted"/>
<feature type="region of interest" description="Disordered" evidence="1">
    <location>
        <begin position="37"/>
        <end position="97"/>
    </location>
</feature>
<evidence type="ECO:0000313" key="3">
    <source>
        <dbReference type="Proteomes" id="UP001205185"/>
    </source>
</evidence>
<dbReference type="InterPro" id="IPR035165">
    <property type="entry name" value="DUF5319"/>
</dbReference>
<name>A0ABT1IIJ5_9PSEU</name>
<protein>
    <recommendedName>
        <fullName evidence="4">DUF5319 domain-containing protein</fullName>
    </recommendedName>
</protein>
<dbReference type="Pfam" id="PF17252">
    <property type="entry name" value="DUF5319"/>
    <property type="match status" value="1"/>
</dbReference>
<evidence type="ECO:0000256" key="1">
    <source>
        <dbReference type="SAM" id="MobiDB-lite"/>
    </source>
</evidence>
<comment type="caution">
    <text evidence="2">The sequence shown here is derived from an EMBL/GenBank/DDBJ whole genome shotgun (WGS) entry which is preliminary data.</text>
</comment>
<organism evidence="2 3">
    <name type="scientific">Actinokineospora diospyrosa</name>
    <dbReference type="NCBI Taxonomy" id="103728"/>
    <lineage>
        <taxon>Bacteria</taxon>
        <taxon>Bacillati</taxon>
        <taxon>Actinomycetota</taxon>
        <taxon>Actinomycetes</taxon>
        <taxon>Pseudonocardiales</taxon>
        <taxon>Pseudonocardiaceae</taxon>
        <taxon>Actinokineospora</taxon>
    </lineage>
</organism>
<evidence type="ECO:0000313" key="2">
    <source>
        <dbReference type="EMBL" id="MCP2272482.1"/>
    </source>
</evidence>